<organism evidence="2 3">
    <name type="scientific">Haloferax marisrubri</name>
    <dbReference type="NCBI Taxonomy" id="1544719"/>
    <lineage>
        <taxon>Archaea</taxon>
        <taxon>Methanobacteriati</taxon>
        <taxon>Methanobacteriota</taxon>
        <taxon>Stenosarchaea group</taxon>
        <taxon>Halobacteria</taxon>
        <taxon>Halobacteriales</taxon>
        <taxon>Haloferacaceae</taxon>
        <taxon>Haloferax</taxon>
    </lineage>
</organism>
<keyword evidence="3" id="KW-1185">Reference proteome</keyword>
<keyword evidence="1" id="KW-0812">Transmembrane</keyword>
<evidence type="ECO:0000313" key="2">
    <source>
        <dbReference type="EMBL" id="POG55846.1"/>
    </source>
</evidence>
<keyword evidence="1" id="KW-1133">Transmembrane helix</keyword>
<keyword evidence="1" id="KW-0472">Membrane</keyword>
<evidence type="ECO:0000313" key="3">
    <source>
        <dbReference type="Proteomes" id="UP000053621"/>
    </source>
</evidence>
<gene>
    <name evidence="2" type="ORF">AUR65_010705</name>
</gene>
<dbReference type="RefSeq" id="WP_058566883.1">
    <property type="nucleotide sequence ID" value="NZ_LOPW02000010.1"/>
</dbReference>
<name>A0A2P4NRS1_9EURY</name>
<dbReference type="AlphaFoldDB" id="A0A2P4NRS1"/>
<evidence type="ECO:0000256" key="1">
    <source>
        <dbReference type="SAM" id="Phobius"/>
    </source>
</evidence>
<proteinExistence type="predicted"/>
<feature type="transmembrane region" description="Helical" evidence="1">
    <location>
        <begin position="6"/>
        <end position="28"/>
    </location>
</feature>
<reference evidence="2" key="1">
    <citation type="submission" date="2017-08" db="EMBL/GenBank/DDBJ databases">
        <title>Haloferax marisrubri sp. nov., isolated from the Discovery deep brine-seawater interface in the Red Sea.</title>
        <authorList>
            <person name="Zhang G."/>
            <person name="Stingl U."/>
        </authorList>
    </citation>
    <scope>NUCLEOTIDE SEQUENCE [LARGE SCALE GENOMIC DNA]</scope>
    <source>
        <strain evidence="2">SB3</strain>
    </source>
</reference>
<comment type="caution">
    <text evidence="2">The sequence shown here is derived from an EMBL/GenBank/DDBJ whole genome shotgun (WGS) entry which is preliminary data.</text>
</comment>
<sequence>METEFRLLVAGFCIVAPSLLFVGFVRLLDAMREDDLVERVLDRVDEGDGPTGTALDPTMFLRSAQEKSRRRTAVCRECGAPNAADGGRCGLCGAALR</sequence>
<protein>
    <recommendedName>
        <fullName evidence="4">Zinc ribbon domain-containing protein</fullName>
    </recommendedName>
</protein>
<evidence type="ECO:0008006" key="4">
    <source>
        <dbReference type="Google" id="ProtNLM"/>
    </source>
</evidence>
<dbReference type="OrthoDB" id="205136at2157"/>
<dbReference type="Proteomes" id="UP000053621">
    <property type="component" value="Unassembled WGS sequence"/>
</dbReference>
<dbReference type="EMBL" id="LOPW02000010">
    <property type="protein sequence ID" value="POG55846.1"/>
    <property type="molecule type" value="Genomic_DNA"/>
</dbReference>
<accession>A0A2P4NRS1</accession>